<keyword evidence="2 4" id="KW-0732">Signal</keyword>
<dbReference type="PANTHER" id="PTHR30006">
    <property type="entry name" value="THIAMINE-BINDING PERIPLASMIC PROTEIN-RELATED"/>
    <property type="match status" value="1"/>
</dbReference>
<proteinExistence type="inferred from homology"/>
<feature type="binding site" evidence="3">
    <location>
        <position position="222"/>
    </location>
    <ligand>
        <name>Fe cation</name>
        <dbReference type="ChEBI" id="CHEBI:24875"/>
    </ligand>
</feature>
<dbReference type="SUPFAM" id="SSF53850">
    <property type="entry name" value="Periplasmic binding protein-like II"/>
    <property type="match status" value="1"/>
</dbReference>
<gene>
    <name evidence="5" type="ORF">GH984_09225</name>
</gene>
<sequence>MFPVKRLSVVGVGAAMMLSSAAAMSAELNIYSARHYDSDEQLYSMFTERTGIEVNILQGNSDQLIERIEREGAASPADILLTVDAGVLHRAETKGLFAPAESEVLMSRLPETFRDPDNLWFGFSQRVRVVYYDTERYSEPPLSRYEELADDRFEGEICIRSSSNIYNQSLIAAFIDIYGEEETEAWSAGLMDNLARSPQGGDTDQIRALAAGECSIAVGNHYYWVRLSLSDDPADRAVAERAGVIFPNQEDRGTHSNIAGAGMVANAPNPESAVAFLEFLASDEAQRLFSMGNNEFPVVEGVEPVEAIQPWVELKTDPLNVSRLGENNPAAVRLMDRVGWR</sequence>
<dbReference type="InterPro" id="IPR026045">
    <property type="entry name" value="Ferric-bd"/>
</dbReference>
<organism evidence="5 6">
    <name type="scientific">Spiribacter salilacus</name>
    <dbReference type="NCBI Taxonomy" id="2664894"/>
    <lineage>
        <taxon>Bacteria</taxon>
        <taxon>Pseudomonadati</taxon>
        <taxon>Pseudomonadota</taxon>
        <taxon>Gammaproteobacteria</taxon>
        <taxon>Chromatiales</taxon>
        <taxon>Ectothiorhodospiraceae</taxon>
        <taxon>Spiribacter</taxon>
    </lineage>
</organism>
<comment type="caution">
    <text evidence="5">The sequence shown here is derived from an EMBL/GenBank/DDBJ whole genome shotgun (WGS) entry which is preliminary data.</text>
</comment>
<evidence type="ECO:0000256" key="4">
    <source>
        <dbReference type="SAM" id="SignalP"/>
    </source>
</evidence>
<feature type="binding site" evidence="3">
    <location>
        <position position="35"/>
    </location>
    <ligand>
        <name>Fe cation</name>
        <dbReference type="ChEBI" id="CHEBI:24875"/>
    </ligand>
</feature>
<evidence type="ECO:0000313" key="5">
    <source>
        <dbReference type="EMBL" id="MRH78889.1"/>
    </source>
</evidence>
<dbReference type="EMBL" id="WJPP01000004">
    <property type="protein sequence ID" value="MRH78889.1"/>
    <property type="molecule type" value="Genomic_DNA"/>
</dbReference>
<evidence type="ECO:0000256" key="1">
    <source>
        <dbReference type="ARBA" id="ARBA00008520"/>
    </source>
</evidence>
<keyword evidence="3" id="KW-0408">Iron</keyword>
<dbReference type="RefSeq" id="WP_153719907.1">
    <property type="nucleotide sequence ID" value="NZ_WJPP01000004.1"/>
</dbReference>
<dbReference type="GO" id="GO:0046872">
    <property type="term" value="F:metal ion binding"/>
    <property type="evidence" value="ECO:0007669"/>
    <property type="project" value="UniProtKB-KW"/>
</dbReference>
<dbReference type="PANTHER" id="PTHR30006:SF15">
    <property type="entry name" value="IRON-UTILIZATION PERIPLASMIC PROTEIN"/>
    <property type="match status" value="1"/>
</dbReference>
<name>A0A6N7QU01_9GAMM</name>
<keyword evidence="3" id="KW-0479">Metal-binding</keyword>
<dbReference type="CDD" id="cd13542">
    <property type="entry name" value="PBP2_FutA1_ilke"/>
    <property type="match status" value="1"/>
</dbReference>
<evidence type="ECO:0000256" key="2">
    <source>
        <dbReference type="ARBA" id="ARBA00022729"/>
    </source>
</evidence>
<reference evidence="5 6" key="1">
    <citation type="submission" date="2019-11" db="EMBL/GenBank/DDBJ databases">
        <authorList>
            <person name="Zhang X.Y."/>
        </authorList>
    </citation>
    <scope>NUCLEOTIDE SEQUENCE [LARGE SCALE GENOMIC DNA]</scope>
    <source>
        <strain evidence="5 6">C176</strain>
    </source>
</reference>
<evidence type="ECO:0000256" key="3">
    <source>
        <dbReference type="PIRSR" id="PIRSR002825-1"/>
    </source>
</evidence>
<feature type="binding site" evidence="3">
    <location>
        <position position="223"/>
    </location>
    <ligand>
        <name>Fe cation</name>
        <dbReference type="ChEBI" id="CHEBI:24875"/>
    </ligand>
</feature>
<accession>A0A6N7QU01</accession>
<feature type="signal peptide" evidence="4">
    <location>
        <begin position="1"/>
        <end position="25"/>
    </location>
</feature>
<dbReference type="PIRSF" id="PIRSF002825">
    <property type="entry name" value="CfbpA"/>
    <property type="match status" value="1"/>
</dbReference>
<dbReference type="Gene3D" id="3.40.190.10">
    <property type="entry name" value="Periplasmic binding protein-like II"/>
    <property type="match status" value="2"/>
</dbReference>
<protein>
    <submittedName>
        <fullName evidence="5">Extracellular solute-binding protein</fullName>
    </submittedName>
</protein>
<feature type="chain" id="PRO_5026784098" evidence="4">
    <location>
        <begin position="26"/>
        <end position="341"/>
    </location>
</feature>
<dbReference type="Pfam" id="PF13343">
    <property type="entry name" value="SBP_bac_6"/>
    <property type="match status" value="1"/>
</dbReference>
<dbReference type="AlphaFoldDB" id="A0A6N7QU01"/>
<comment type="similarity">
    <text evidence="1">Belongs to the bacterial solute-binding protein 1 family.</text>
</comment>
<dbReference type="Proteomes" id="UP000433788">
    <property type="component" value="Unassembled WGS sequence"/>
</dbReference>
<dbReference type="GO" id="GO:0030288">
    <property type="term" value="C:outer membrane-bounded periplasmic space"/>
    <property type="evidence" value="ECO:0007669"/>
    <property type="project" value="TreeGrafter"/>
</dbReference>
<evidence type="ECO:0000313" key="6">
    <source>
        <dbReference type="Proteomes" id="UP000433788"/>
    </source>
</evidence>
<keyword evidence="6" id="KW-1185">Reference proteome</keyword>